<evidence type="ECO:0000313" key="3">
    <source>
        <dbReference type="Proteomes" id="UP001153076"/>
    </source>
</evidence>
<protein>
    <submittedName>
        <fullName evidence="2">Uncharacterized protein</fullName>
    </submittedName>
</protein>
<proteinExistence type="predicted"/>
<evidence type="ECO:0000256" key="1">
    <source>
        <dbReference type="SAM" id="MobiDB-lite"/>
    </source>
</evidence>
<feature type="region of interest" description="Disordered" evidence="1">
    <location>
        <begin position="131"/>
        <end position="154"/>
    </location>
</feature>
<reference evidence="2" key="1">
    <citation type="submission" date="2022-04" db="EMBL/GenBank/DDBJ databases">
        <title>Carnegiea gigantea Genome sequencing and assembly v2.</title>
        <authorList>
            <person name="Copetti D."/>
            <person name="Sanderson M.J."/>
            <person name="Burquez A."/>
            <person name="Wojciechowski M.F."/>
        </authorList>
    </citation>
    <scope>NUCLEOTIDE SEQUENCE</scope>
    <source>
        <strain evidence="2">SGP5-SGP5p</strain>
        <tissue evidence="2">Aerial part</tissue>
    </source>
</reference>
<evidence type="ECO:0000313" key="2">
    <source>
        <dbReference type="EMBL" id="KAJ8422012.1"/>
    </source>
</evidence>
<accession>A0A9Q1JFE9</accession>
<dbReference type="Proteomes" id="UP001153076">
    <property type="component" value="Unassembled WGS sequence"/>
</dbReference>
<sequence length="212" mass="23874">MWSVKITLISRGISFPSGVRFFWKWAVDKRSKERVAILDGSCYFRGIVGSSSKYSRNCHRITQDIDRGVYDEVRKCLQTTCQIKREGSLCSEGLVKGYVMNKELQISSRCDFVPEEAEGSMEVSASDGDDAVIASDGAENSSKQKSQKRRGQPIMEGDAFVFDNDAIGMRDIVPVSVKGRCTLDKIYKLNKRLESHHREAIEGAIFKPILEY</sequence>
<comment type="caution">
    <text evidence="2">The sequence shown here is derived from an EMBL/GenBank/DDBJ whole genome shotgun (WGS) entry which is preliminary data.</text>
</comment>
<dbReference type="EMBL" id="JAKOGI010002433">
    <property type="protein sequence ID" value="KAJ8422012.1"/>
    <property type="molecule type" value="Genomic_DNA"/>
</dbReference>
<name>A0A9Q1JFE9_9CARY</name>
<gene>
    <name evidence="2" type="ORF">Cgig2_021319</name>
</gene>
<keyword evidence="3" id="KW-1185">Reference proteome</keyword>
<organism evidence="2 3">
    <name type="scientific">Carnegiea gigantea</name>
    <dbReference type="NCBI Taxonomy" id="171969"/>
    <lineage>
        <taxon>Eukaryota</taxon>
        <taxon>Viridiplantae</taxon>
        <taxon>Streptophyta</taxon>
        <taxon>Embryophyta</taxon>
        <taxon>Tracheophyta</taxon>
        <taxon>Spermatophyta</taxon>
        <taxon>Magnoliopsida</taxon>
        <taxon>eudicotyledons</taxon>
        <taxon>Gunneridae</taxon>
        <taxon>Pentapetalae</taxon>
        <taxon>Caryophyllales</taxon>
        <taxon>Cactineae</taxon>
        <taxon>Cactaceae</taxon>
        <taxon>Cactoideae</taxon>
        <taxon>Echinocereeae</taxon>
        <taxon>Carnegiea</taxon>
    </lineage>
</organism>
<dbReference type="AlphaFoldDB" id="A0A9Q1JFE9"/>